<sequence>MCIIDIFGDDIIKNDNKKISLDEEIEIKRYENDKIAFNYPSNWHEFKNENKNPAEVVAMRTDKGKGGTFSFSVANSGGNSTDYWKNFMEKFLIDNGAKISDSNMKNIDGVEIFDFKSKISKSNVSSYQRHIGFVKDKAFFYSFFTSLDLDLLEDDIDVMIGFK</sequence>
<reference evidence="1" key="1">
    <citation type="submission" date="2019-08" db="EMBL/GenBank/DDBJ databases">
        <authorList>
            <person name="Kucharzyk K."/>
            <person name="Murdoch R.W."/>
            <person name="Higgins S."/>
            <person name="Loffler F."/>
        </authorList>
    </citation>
    <scope>NUCLEOTIDE SEQUENCE</scope>
</reference>
<dbReference type="EMBL" id="VSSQ01000016">
    <property type="protein sequence ID" value="MPL61793.1"/>
    <property type="molecule type" value="Genomic_DNA"/>
</dbReference>
<gene>
    <name evidence="1" type="ORF">SDC9_07382</name>
</gene>
<name>A0A644T4E7_9ZZZZ</name>
<accession>A0A644T4E7</accession>
<evidence type="ECO:0000313" key="1">
    <source>
        <dbReference type="EMBL" id="MPL61793.1"/>
    </source>
</evidence>
<dbReference type="AlphaFoldDB" id="A0A644T4E7"/>
<proteinExistence type="predicted"/>
<protein>
    <submittedName>
        <fullName evidence="1">Uncharacterized protein</fullName>
    </submittedName>
</protein>
<organism evidence="1">
    <name type="scientific">bioreactor metagenome</name>
    <dbReference type="NCBI Taxonomy" id="1076179"/>
    <lineage>
        <taxon>unclassified sequences</taxon>
        <taxon>metagenomes</taxon>
        <taxon>ecological metagenomes</taxon>
    </lineage>
</organism>
<comment type="caution">
    <text evidence="1">The sequence shown here is derived from an EMBL/GenBank/DDBJ whole genome shotgun (WGS) entry which is preliminary data.</text>
</comment>